<name>D2BW92_DICZ5</name>
<gene>
    <name evidence="2" type="ordered locus">Dd586_1386</name>
</gene>
<dbReference type="RefSeq" id="WP_012884096.1">
    <property type="nucleotide sequence ID" value="NC_013592.1"/>
</dbReference>
<dbReference type="OrthoDB" id="9812192at2"/>
<dbReference type="AlphaFoldDB" id="D2BW92"/>
<organism evidence="2 3">
    <name type="scientific">Dickeya zeae (strain Ech586)</name>
    <name type="common">Dickeya dadantii (strain Ech586)</name>
    <dbReference type="NCBI Taxonomy" id="590409"/>
    <lineage>
        <taxon>Bacteria</taxon>
        <taxon>Pseudomonadati</taxon>
        <taxon>Pseudomonadota</taxon>
        <taxon>Gammaproteobacteria</taxon>
        <taxon>Enterobacterales</taxon>
        <taxon>Pectobacteriaceae</taxon>
        <taxon>Dickeya</taxon>
        <taxon>Dickeya parazeae</taxon>
    </lineage>
</organism>
<reference evidence="2" key="1">
    <citation type="submission" date="2009-12" db="EMBL/GenBank/DDBJ databases">
        <title>Complete sequence of Dickeya dadantii Ech586.</title>
        <authorList>
            <consortium name="US DOE Joint Genome Institute"/>
            <person name="Lucas S."/>
            <person name="Copeland A."/>
            <person name="Lapidus A."/>
            <person name="Glavina del Rio T."/>
            <person name="Tice H."/>
            <person name="Bruce D."/>
            <person name="Goodwin L."/>
            <person name="Pitluck S."/>
            <person name="Munk A.C."/>
            <person name="Brettin T."/>
            <person name="Detter J.C."/>
            <person name="Han C."/>
            <person name="Tapia R."/>
            <person name="Larimer F."/>
            <person name="Land M."/>
            <person name="Hauser L."/>
            <person name="Kyrpides N."/>
            <person name="Mikhailova N."/>
            <person name="Balakrishnan V."/>
            <person name="Glasner J."/>
            <person name="Perna N.T."/>
        </authorList>
    </citation>
    <scope>NUCLEOTIDE SEQUENCE [LARGE SCALE GENOMIC DNA]</scope>
    <source>
        <strain evidence="2">Ech586</strain>
    </source>
</reference>
<sequence length="101" mass="11320">MLIISGHVVIDPSDLQLFMADITLLAQTVRKREGNLAYDVAVEDPLVARVLVSERWQDQDALTAHLAATNTQAFITRWEGRIKGDVLKYDAFNERGLLDVP</sequence>
<dbReference type="PROSITE" id="PS51725">
    <property type="entry name" value="ABM"/>
    <property type="match status" value="1"/>
</dbReference>
<protein>
    <submittedName>
        <fullName evidence="2">Antibiotic biosynthesis monooxygenase</fullName>
    </submittedName>
</protein>
<keyword evidence="2" id="KW-0503">Monooxygenase</keyword>
<evidence type="ECO:0000313" key="2">
    <source>
        <dbReference type="EMBL" id="ACZ76262.1"/>
    </source>
</evidence>
<evidence type="ECO:0000313" key="3">
    <source>
        <dbReference type="Proteomes" id="UP000001446"/>
    </source>
</evidence>
<dbReference type="InterPro" id="IPR007138">
    <property type="entry name" value="ABM_dom"/>
</dbReference>
<dbReference type="GO" id="GO:0004497">
    <property type="term" value="F:monooxygenase activity"/>
    <property type="evidence" value="ECO:0007669"/>
    <property type="project" value="UniProtKB-KW"/>
</dbReference>
<evidence type="ECO:0000259" key="1">
    <source>
        <dbReference type="PROSITE" id="PS51725"/>
    </source>
</evidence>
<dbReference type="HOGENOM" id="CLU_131496_13_2_6"/>
<dbReference type="EMBL" id="CP001836">
    <property type="protein sequence ID" value="ACZ76262.1"/>
    <property type="molecule type" value="Genomic_DNA"/>
</dbReference>
<accession>D2BW92</accession>
<dbReference type="KEGG" id="ddc:Dd586_1386"/>
<dbReference type="InterPro" id="IPR011008">
    <property type="entry name" value="Dimeric_a/b-barrel"/>
</dbReference>
<keyword evidence="3" id="KW-1185">Reference proteome</keyword>
<dbReference type="Proteomes" id="UP000001446">
    <property type="component" value="Chromosome"/>
</dbReference>
<dbReference type="STRING" id="590409.Dd586_1386"/>
<keyword evidence="2" id="KW-0560">Oxidoreductase</keyword>
<proteinExistence type="predicted"/>
<dbReference type="Pfam" id="PF03992">
    <property type="entry name" value="ABM"/>
    <property type="match status" value="1"/>
</dbReference>
<dbReference type="Gene3D" id="3.30.70.100">
    <property type="match status" value="1"/>
</dbReference>
<dbReference type="SUPFAM" id="SSF54909">
    <property type="entry name" value="Dimeric alpha+beta barrel"/>
    <property type="match status" value="1"/>
</dbReference>
<feature type="domain" description="ABM" evidence="1">
    <location>
        <begin position="2"/>
        <end position="92"/>
    </location>
</feature>
<dbReference type="eggNOG" id="COG1359">
    <property type="taxonomic scope" value="Bacteria"/>
</dbReference>